<sequence length="290" mass="31200">MNLKLQTEVRLQEHLHQHGPSSGAVPKRVELLESSLAVLGEQFRQLAEKYNQATNKLEESREEAFTLKKLLVNLESAHADLSSQCARKDQEIATKTSELAAQKVELDGWILKARRRLEAIKYLRTGEAPPSSAAAGRGTENGAPGGKTGPARGPGKASAGAAPLPGGLAGGKAEGLVKRPIDTNGEGVAAHEGDPQGKDGGRERASVKDRLTDVRAVRGLGSGEERRIQGERPFDGEGRRDREERAGRVSPQNGDGRRIHVTDSRRGPDERRETDHSGKCSVCVANLLRP</sequence>
<proteinExistence type="predicted"/>
<feature type="compositionally biased region" description="Basic and acidic residues" evidence="2">
    <location>
        <begin position="223"/>
        <end position="247"/>
    </location>
</feature>
<name>A0A1Y1HPH7_KLENI</name>
<accession>A0A1Y1HPH7</accession>
<reference evidence="3 4" key="1">
    <citation type="journal article" date="2014" name="Nat. Commun.">
        <title>Klebsormidium flaccidum genome reveals primary factors for plant terrestrial adaptation.</title>
        <authorList>
            <person name="Hori K."/>
            <person name="Maruyama F."/>
            <person name="Fujisawa T."/>
            <person name="Togashi T."/>
            <person name="Yamamoto N."/>
            <person name="Seo M."/>
            <person name="Sato S."/>
            <person name="Yamada T."/>
            <person name="Mori H."/>
            <person name="Tajima N."/>
            <person name="Moriyama T."/>
            <person name="Ikeuchi M."/>
            <person name="Watanabe M."/>
            <person name="Wada H."/>
            <person name="Kobayashi K."/>
            <person name="Saito M."/>
            <person name="Masuda T."/>
            <person name="Sasaki-Sekimoto Y."/>
            <person name="Mashiguchi K."/>
            <person name="Awai K."/>
            <person name="Shimojima M."/>
            <person name="Masuda S."/>
            <person name="Iwai M."/>
            <person name="Nobusawa T."/>
            <person name="Narise T."/>
            <person name="Kondo S."/>
            <person name="Saito H."/>
            <person name="Sato R."/>
            <person name="Murakawa M."/>
            <person name="Ihara Y."/>
            <person name="Oshima-Yamada Y."/>
            <person name="Ohtaka K."/>
            <person name="Satoh M."/>
            <person name="Sonobe K."/>
            <person name="Ishii M."/>
            <person name="Ohtani R."/>
            <person name="Kanamori-Sato M."/>
            <person name="Honoki R."/>
            <person name="Miyazaki D."/>
            <person name="Mochizuki H."/>
            <person name="Umetsu J."/>
            <person name="Higashi K."/>
            <person name="Shibata D."/>
            <person name="Kamiya Y."/>
            <person name="Sato N."/>
            <person name="Nakamura Y."/>
            <person name="Tabata S."/>
            <person name="Ida S."/>
            <person name="Kurokawa K."/>
            <person name="Ohta H."/>
        </authorList>
    </citation>
    <scope>NUCLEOTIDE SEQUENCE [LARGE SCALE GENOMIC DNA]</scope>
    <source>
        <strain evidence="3 4">NIES-2285</strain>
    </source>
</reference>
<evidence type="ECO:0000256" key="2">
    <source>
        <dbReference type="SAM" id="MobiDB-lite"/>
    </source>
</evidence>
<dbReference type="EMBL" id="DF237005">
    <property type="protein sequence ID" value="GAQ80544.1"/>
    <property type="molecule type" value="Genomic_DNA"/>
</dbReference>
<protein>
    <submittedName>
        <fullName evidence="3">Uncharacterized protein</fullName>
    </submittedName>
</protein>
<dbReference type="Proteomes" id="UP000054558">
    <property type="component" value="Unassembled WGS sequence"/>
</dbReference>
<dbReference type="AlphaFoldDB" id="A0A1Y1HPH7"/>
<keyword evidence="1" id="KW-0175">Coiled coil</keyword>
<keyword evidence="4" id="KW-1185">Reference proteome</keyword>
<gene>
    <name evidence="3" type="ORF">KFL_000560330</name>
</gene>
<feature type="region of interest" description="Disordered" evidence="2">
    <location>
        <begin position="218"/>
        <end position="290"/>
    </location>
</feature>
<feature type="compositionally biased region" description="Basic and acidic residues" evidence="2">
    <location>
        <begin position="189"/>
        <end position="206"/>
    </location>
</feature>
<evidence type="ECO:0000256" key="1">
    <source>
        <dbReference type="SAM" id="Coils"/>
    </source>
</evidence>
<organism evidence="3 4">
    <name type="scientific">Klebsormidium nitens</name>
    <name type="common">Green alga</name>
    <name type="synonym">Ulothrix nitens</name>
    <dbReference type="NCBI Taxonomy" id="105231"/>
    <lineage>
        <taxon>Eukaryota</taxon>
        <taxon>Viridiplantae</taxon>
        <taxon>Streptophyta</taxon>
        <taxon>Klebsormidiophyceae</taxon>
        <taxon>Klebsormidiales</taxon>
        <taxon>Klebsormidiaceae</taxon>
        <taxon>Klebsormidium</taxon>
    </lineage>
</organism>
<feature type="compositionally biased region" description="Low complexity" evidence="2">
    <location>
        <begin position="149"/>
        <end position="166"/>
    </location>
</feature>
<feature type="region of interest" description="Disordered" evidence="2">
    <location>
        <begin position="126"/>
        <end position="206"/>
    </location>
</feature>
<evidence type="ECO:0000313" key="4">
    <source>
        <dbReference type="Proteomes" id="UP000054558"/>
    </source>
</evidence>
<feature type="coiled-coil region" evidence="1">
    <location>
        <begin position="36"/>
        <end position="77"/>
    </location>
</feature>
<evidence type="ECO:0000313" key="3">
    <source>
        <dbReference type="EMBL" id="GAQ80544.1"/>
    </source>
</evidence>
<feature type="compositionally biased region" description="Basic and acidic residues" evidence="2">
    <location>
        <begin position="255"/>
        <end position="278"/>
    </location>
</feature>